<feature type="transmembrane region" description="Helical" evidence="2">
    <location>
        <begin position="246"/>
        <end position="270"/>
    </location>
</feature>
<evidence type="ECO:0000313" key="4">
    <source>
        <dbReference type="Proteomes" id="UP001341840"/>
    </source>
</evidence>
<keyword evidence="4" id="KW-1185">Reference proteome</keyword>
<keyword evidence="2" id="KW-0472">Membrane</keyword>
<dbReference type="EMBL" id="JASCZI010032036">
    <property type="protein sequence ID" value="MED6127786.1"/>
    <property type="molecule type" value="Genomic_DNA"/>
</dbReference>
<reference evidence="3 4" key="1">
    <citation type="journal article" date="2023" name="Plants (Basel)">
        <title>Bridging the Gap: Combining Genomics and Transcriptomics Approaches to Understand Stylosanthes scabra, an Orphan Legume from the Brazilian Caatinga.</title>
        <authorList>
            <person name="Ferreira-Neto J.R.C."/>
            <person name="da Silva M.D."/>
            <person name="Binneck E."/>
            <person name="de Melo N.F."/>
            <person name="da Silva R.H."/>
            <person name="de Melo A.L.T.M."/>
            <person name="Pandolfi V."/>
            <person name="Bustamante F.O."/>
            <person name="Brasileiro-Vidal A.C."/>
            <person name="Benko-Iseppon A.M."/>
        </authorList>
    </citation>
    <scope>NUCLEOTIDE SEQUENCE [LARGE SCALE GENOMIC DNA]</scope>
    <source>
        <tissue evidence="3">Leaves</tissue>
    </source>
</reference>
<name>A0ABU6RVH0_9FABA</name>
<proteinExistence type="predicted"/>
<gene>
    <name evidence="3" type="ORF">PIB30_091482</name>
</gene>
<sequence length="271" mass="29996">MTMLARLGVAAVVVKRDKGKWSEGVRRERGRAMGRCDVKGEGLHRHVVAELHYHRRVVAFIIPSLSPSLVLRRGQTKLEEREDIAGSPAEQGGKPPPPSTDVAEPYTSHHLGFLEQCDISHQTEFGFFGVIVEKLTDKSPLLPLYKTVHEIFTSYDSQFNSFQVIGSFSSLENLSPSFFHSIPKSSVVVVGVAVAEEHCQAERGTRLWWLVSMVLSLRPEEFHEFSCYCCCHWAISPSQKALATAALFWSPGNGAVTALVVVVVVVVVVVR</sequence>
<evidence type="ECO:0000256" key="1">
    <source>
        <dbReference type="SAM" id="MobiDB-lite"/>
    </source>
</evidence>
<comment type="caution">
    <text evidence="3">The sequence shown here is derived from an EMBL/GenBank/DDBJ whole genome shotgun (WGS) entry which is preliminary data.</text>
</comment>
<organism evidence="3 4">
    <name type="scientific">Stylosanthes scabra</name>
    <dbReference type="NCBI Taxonomy" id="79078"/>
    <lineage>
        <taxon>Eukaryota</taxon>
        <taxon>Viridiplantae</taxon>
        <taxon>Streptophyta</taxon>
        <taxon>Embryophyta</taxon>
        <taxon>Tracheophyta</taxon>
        <taxon>Spermatophyta</taxon>
        <taxon>Magnoliopsida</taxon>
        <taxon>eudicotyledons</taxon>
        <taxon>Gunneridae</taxon>
        <taxon>Pentapetalae</taxon>
        <taxon>rosids</taxon>
        <taxon>fabids</taxon>
        <taxon>Fabales</taxon>
        <taxon>Fabaceae</taxon>
        <taxon>Papilionoideae</taxon>
        <taxon>50 kb inversion clade</taxon>
        <taxon>dalbergioids sensu lato</taxon>
        <taxon>Dalbergieae</taxon>
        <taxon>Pterocarpus clade</taxon>
        <taxon>Stylosanthes</taxon>
    </lineage>
</organism>
<accession>A0ABU6RVH0</accession>
<evidence type="ECO:0000256" key="2">
    <source>
        <dbReference type="SAM" id="Phobius"/>
    </source>
</evidence>
<keyword evidence="2" id="KW-0812">Transmembrane</keyword>
<keyword evidence="2" id="KW-1133">Transmembrane helix</keyword>
<protein>
    <submittedName>
        <fullName evidence="3">Uncharacterized protein</fullName>
    </submittedName>
</protein>
<evidence type="ECO:0000313" key="3">
    <source>
        <dbReference type="EMBL" id="MED6127786.1"/>
    </source>
</evidence>
<feature type="region of interest" description="Disordered" evidence="1">
    <location>
        <begin position="80"/>
        <end position="105"/>
    </location>
</feature>
<dbReference type="Proteomes" id="UP001341840">
    <property type="component" value="Unassembled WGS sequence"/>
</dbReference>